<proteinExistence type="predicted"/>
<evidence type="ECO:0000256" key="1">
    <source>
        <dbReference type="SAM" id="MobiDB-lite"/>
    </source>
</evidence>
<comment type="caution">
    <text evidence="2">The sequence shown here is derived from an EMBL/GenBank/DDBJ whole genome shotgun (WGS) entry which is preliminary data.</text>
</comment>
<sequence length="72" mass="7830">MVSTELTSEMTEEATEEITEEVSDEDLGAVQPAKPIAARTTTVRIARNFFIGAFVLSVCKKFMPLASKASSF</sequence>
<dbReference type="EMBL" id="VSSQ01108532">
    <property type="protein sequence ID" value="MPN47206.1"/>
    <property type="molecule type" value="Genomic_DNA"/>
</dbReference>
<evidence type="ECO:0000313" key="2">
    <source>
        <dbReference type="EMBL" id="MPN47206.1"/>
    </source>
</evidence>
<accession>A0A645I8H5</accession>
<feature type="compositionally biased region" description="Acidic residues" evidence="1">
    <location>
        <begin position="10"/>
        <end position="26"/>
    </location>
</feature>
<organism evidence="2">
    <name type="scientific">bioreactor metagenome</name>
    <dbReference type="NCBI Taxonomy" id="1076179"/>
    <lineage>
        <taxon>unclassified sequences</taxon>
        <taxon>metagenomes</taxon>
        <taxon>ecological metagenomes</taxon>
    </lineage>
</organism>
<dbReference type="AlphaFoldDB" id="A0A645I8H5"/>
<gene>
    <name evidence="2" type="ORF">SDC9_194807</name>
</gene>
<protein>
    <submittedName>
        <fullName evidence="2">Uncharacterized protein</fullName>
    </submittedName>
</protein>
<reference evidence="2" key="1">
    <citation type="submission" date="2019-08" db="EMBL/GenBank/DDBJ databases">
        <authorList>
            <person name="Kucharzyk K."/>
            <person name="Murdoch R.W."/>
            <person name="Higgins S."/>
            <person name="Loffler F."/>
        </authorList>
    </citation>
    <scope>NUCLEOTIDE SEQUENCE</scope>
</reference>
<name>A0A645I8H5_9ZZZZ</name>
<feature type="region of interest" description="Disordered" evidence="1">
    <location>
        <begin position="1"/>
        <end position="26"/>
    </location>
</feature>